<dbReference type="Proteomes" id="UP000478052">
    <property type="component" value="Unassembled WGS sequence"/>
</dbReference>
<name>A0A6G0XJ17_APHCR</name>
<sequence>MLGADSCVGRFCDWPAIGFYGVGVLYKRCSLCSWPDGPRSTTRIWLVNHDEHRSGKKITPFTNIGGGNLILPAMIGVSDGGLTGELADSLCASSSYRFAVMKRSGDLGLEEADGYLLPVFVEQSGLVGYLDKSYSRTM</sequence>
<accession>A0A6G0XJ17</accession>
<evidence type="ECO:0000313" key="2">
    <source>
        <dbReference type="Proteomes" id="UP000478052"/>
    </source>
</evidence>
<organism evidence="1 2">
    <name type="scientific">Aphis craccivora</name>
    <name type="common">Cowpea aphid</name>
    <dbReference type="NCBI Taxonomy" id="307492"/>
    <lineage>
        <taxon>Eukaryota</taxon>
        <taxon>Metazoa</taxon>
        <taxon>Ecdysozoa</taxon>
        <taxon>Arthropoda</taxon>
        <taxon>Hexapoda</taxon>
        <taxon>Insecta</taxon>
        <taxon>Pterygota</taxon>
        <taxon>Neoptera</taxon>
        <taxon>Paraneoptera</taxon>
        <taxon>Hemiptera</taxon>
        <taxon>Sternorrhyncha</taxon>
        <taxon>Aphidomorpha</taxon>
        <taxon>Aphidoidea</taxon>
        <taxon>Aphididae</taxon>
        <taxon>Aphidini</taxon>
        <taxon>Aphis</taxon>
        <taxon>Aphis</taxon>
    </lineage>
</organism>
<reference evidence="1 2" key="1">
    <citation type="submission" date="2019-08" db="EMBL/GenBank/DDBJ databases">
        <title>Whole genome of Aphis craccivora.</title>
        <authorList>
            <person name="Voronova N.V."/>
            <person name="Shulinski R.S."/>
            <person name="Bandarenka Y.V."/>
            <person name="Zhorov D.G."/>
            <person name="Warner D."/>
        </authorList>
    </citation>
    <scope>NUCLEOTIDE SEQUENCE [LARGE SCALE GENOMIC DNA]</scope>
    <source>
        <strain evidence="1">180601</strain>
        <tissue evidence="1">Whole Body</tissue>
    </source>
</reference>
<feature type="non-terminal residue" evidence="1">
    <location>
        <position position="138"/>
    </location>
</feature>
<evidence type="ECO:0000313" key="1">
    <source>
        <dbReference type="EMBL" id="KAF0740214.1"/>
    </source>
</evidence>
<gene>
    <name evidence="1" type="ORF">FWK35_00032639</name>
</gene>
<protein>
    <submittedName>
        <fullName evidence="1">Uncharacterized protein</fullName>
    </submittedName>
</protein>
<dbReference type="EMBL" id="VUJU01007802">
    <property type="protein sequence ID" value="KAF0740214.1"/>
    <property type="molecule type" value="Genomic_DNA"/>
</dbReference>
<keyword evidence="2" id="KW-1185">Reference proteome</keyword>
<comment type="caution">
    <text evidence="1">The sequence shown here is derived from an EMBL/GenBank/DDBJ whole genome shotgun (WGS) entry which is preliminary data.</text>
</comment>
<dbReference type="AlphaFoldDB" id="A0A6G0XJ17"/>
<proteinExistence type="predicted"/>